<name>A0ACB6QD21_9PLEO</name>
<sequence>MPLQPTLLALAVYLPVSVLIVAVCTLAWARPGIFKRLSRQLHAGIQSAEVGVCERIKSWMGMGMKKRVVMVPMHKHLSTSTFTSPPESSTMSMTTVYILRTPLSLFLPRPELVRIVQYSPYSGESAPLSPALAVEPSWV</sequence>
<dbReference type="EMBL" id="MU003536">
    <property type="protein sequence ID" value="KAF2464513.1"/>
    <property type="molecule type" value="Genomic_DNA"/>
</dbReference>
<accession>A0ACB6QD21</accession>
<gene>
    <name evidence="1" type="ORF">BDR25DRAFT_319231</name>
</gene>
<evidence type="ECO:0000313" key="2">
    <source>
        <dbReference type="Proteomes" id="UP000799755"/>
    </source>
</evidence>
<dbReference type="Proteomes" id="UP000799755">
    <property type="component" value="Unassembled WGS sequence"/>
</dbReference>
<organism evidence="1 2">
    <name type="scientific">Lindgomyces ingoldianus</name>
    <dbReference type="NCBI Taxonomy" id="673940"/>
    <lineage>
        <taxon>Eukaryota</taxon>
        <taxon>Fungi</taxon>
        <taxon>Dikarya</taxon>
        <taxon>Ascomycota</taxon>
        <taxon>Pezizomycotina</taxon>
        <taxon>Dothideomycetes</taxon>
        <taxon>Pleosporomycetidae</taxon>
        <taxon>Pleosporales</taxon>
        <taxon>Lindgomycetaceae</taxon>
        <taxon>Lindgomyces</taxon>
    </lineage>
</organism>
<comment type="caution">
    <text evidence="1">The sequence shown here is derived from an EMBL/GenBank/DDBJ whole genome shotgun (WGS) entry which is preliminary data.</text>
</comment>
<keyword evidence="2" id="KW-1185">Reference proteome</keyword>
<protein>
    <submittedName>
        <fullName evidence="1">Uncharacterized protein</fullName>
    </submittedName>
</protein>
<reference evidence="1" key="1">
    <citation type="journal article" date="2020" name="Stud. Mycol.">
        <title>101 Dothideomycetes genomes: a test case for predicting lifestyles and emergence of pathogens.</title>
        <authorList>
            <person name="Haridas S."/>
            <person name="Albert R."/>
            <person name="Binder M."/>
            <person name="Bloem J."/>
            <person name="Labutti K."/>
            <person name="Salamov A."/>
            <person name="Andreopoulos B."/>
            <person name="Baker S."/>
            <person name="Barry K."/>
            <person name="Bills G."/>
            <person name="Bluhm B."/>
            <person name="Cannon C."/>
            <person name="Castanera R."/>
            <person name="Culley D."/>
            <person name="Daum C."/>
            <person name="Ezra D."/>
            <person name="Gonzalez J."/>
            <person name="Henrissat B."/>
            <person name="Kuo A."/>
            <person name="Liang C."/>
            <person name="Lipzen A."/>
            <person name="Lutzoni F."/>
            <person name="Magnuson J."/>
            <person name="Mondo S."/>
            <person name="Nolan M."/>
            <person name="Ohm R."/>
            <person name="Pangilinan J."/>
            <person name="Park H.-J."/>
            <person name="Ramirez L."/>
            <person name="Alfaro M."/>
            <person name="Sun H."/>
            <person name="Tritt A."/>
            <person name="Yoshinaga Y."/>
            <person name="Zwiers L.-H."/>
            <person name="Turgeon B."/>
            <person name="Goodwin S."/>
            <person name="Spatafora J."/>
            <person name="Crous P."/>
            <person name="Grigoriev I."/>
        </authorList>
    </citation>
    <scope>NUCLEOTIDE SEQUENCE</scope>
    <source>
        <strain evidence="1">ATCC 200398</strain>
    </source>
</reference>
<evidence type="ECO:0000313" key="1">
    <source>
        <dbReference type="EMBL" id="KAF2464513.1"/>
    </source>
</evidence>
<proteinExistence type="predicted"/>